<dbReference type="PANTHER" id="PTHR14196:SF12">
    <property type="entry name" value="ZINC FINGER PROTEIN 208-LIKE"/>
    <property type="match status" value="1"/>
</dbReference>
<dbReference type="GO" id="GO:0000981">
    <property type="term" value="F:DNA-binding transcription factor activity, RNA polymerase II-specific"/>
    <property type="evidence" value="ECO:0007669"/>
    <property type="project" value="TreeGrafter"/>
</dbReference>
<dbReference type="PROSITE" id="PS00028">
    <property type="entry name" value="ZINC_FINGER_C2H2_1"/>
    <property type="match status" value="2"/>
</dbReference>
<evidence type="ECO:0000256" key="1">
    <source>
        <dbReference type="ARBA" id="ARBA00004123"/>
    </source>
</evidence>
<feature type="domain" description="C2H2-type" evidence="12">
    <location>
        <begin position="1"/>
        <end position="26"/>
    </location>
</feature>
<evidence type="ECO:0000313" key="13">
    <source>
        <dbReference type="EMBL" id="NWV11609.1"/>
    </source>
</evidence>
<dbReference type="Proteomes" id="UP000584880">
    <property type="component" value="Unassembled WGS sequence"/>
</dbReference>
<comment type="subcellular location">
    <subcellularLocation>
        <location evidence="1">Nucleus</location>
    </subcellularLocation>
</comment>
<keyword evidence="14" id="KW-1185">Reference proteome</keyword>
<feature type="non-terminal residue" evidence="13">
    <location>
        <position position="65"/>
    </location>
</feature>
<dbReference type="FunFam" id="3.30.160.60:FF:000056">
    <property type="entry name" value="Zinc finger and SCAN domain-containing 20"/>
    <property type="match status" value="1"/>
</dbReference>
<dbReference type="InterPro" id="IPR036236">
    <property type="entry name" value="Znf_C2H2_sf"/>
</dbReference>
<keyword evidence="3" id="KW-0479">Metal-binding</keyword>
<keyword evidence="4" id="KW-0677">Repeat</keyword>
<name>A0A7K6CAA3_PTIVI</name>
<sequence length="65" mass="7549">CAKCGKSFRNSSDLLSHQRTHTEERPPFRCLNCGKDFNLNSNLVKHQHIHTRERPYECGECGKSF</sequence>
<dbReference type="InterPro" id="IPR050717">
    <property type="entry name" value="C2H2-ZF_Transcription_Reg"/>
</dbReference>
<keyword evidence="9" id="KW-0539">Nucleus</keyword>
<feature type="compositionally biased region" description="Polar residues" evidence="11">
    <location>
        <begin position="8"/>
        <end position="17"/>
    </location>
</feature>
<feature type="region of interest" description="Disordered" evidence="11">
    <location>
        <begin position="1"/>
        <end position="24"/>
    </location>
</feature>
<dbReference type="InterPro" id="IPR013087">
    <property type="entry name" value="Znf_C2H2_type"/>
</dbReference>
<keyword evidence="8" id="KW-0804">Transcription</keyword>
<keyword evidence="5 10" id="KW-0863">Zinc-finger</keyword>
<comment type="caution">
    <text evidence="13">The sequence shown here is derived from an EMBL/GenBank/DDBJ whole genome shotgun (WGS) entry which is preliminary data.</text>
</comment>
<proteinExistence type="inferred from homology"/>
<protein>
    <submittedName>
        <fullName evidence="13">ZFP41 protein</fullName>
    </submittedName>
</protein>
<evidence type="ECO:0000256" key="2">
    <source>
        <dbReference type="ARBA" id="ARBA00006991"/>
    </source>
</evidence>
<evidence type="ECO:0000256" key="11">
    <source>
        <dbReference type="SAM" id="MobiDB-lite"/>
    </source>
</evidence>
<keyword evidence="7" id="KW-0805">Transcription regulation</keyword>
<evidence type="ECO:0000256" key="8">
    <source>
        <dbReference type="ARBA" id="ARBA00023163"/>
    </source>
</evidence>
<evidence type="ECO:0000256" key="9">
    <source>
        <dbReference type="ARBA" id="ARBA00023242"/>
    </source>
</evidence>
<keyword evidence="6" id="KW-0862">Zinc</keyword>
<dbReference type="PANTHER" id="PTHR14196">
    <property type="entry name" value="ODD-SKIPPED - RELATED"/>
    <property type="match status" value="1"/>
</dbReference>
<evidence type="ECO:0000256" key="5">
    <source>
        <dbReference type="ARBA" id="ARBA00022771"/>
    </source>
</evidence>
<dbReference type="FunFam" id="3.30.160.60:FF:002343">
    <property type="entry name" value="Zinc finger protein 33A"/>
    <property type="match status" value="1"/>
</dbReference>
<dbReference type="GO" id="GO:0000977">
    <property type="term" value="F:RNA polymerase II transcription regulatory region sequence-specific DNA binding"/>
    <property type="evidence" value="ECO:0007669"/>
    <property type="project" value="TreeGrafter"/>
</dbReference>
<accession>A0A7K6CAA3</accession>
<dbReference type="Pfam" id="PF00096">
    <property type="entry name" value="zf-C2H2"/>
    <property type="match status" value="2"/>
</dbReference>
<evidence type="ECO:0000256" key="4">
    <source>
        <dbReference type="ARBA" id="ARBA00022737"/>
    </source>
</evidence>
<dbReference type="PROSITE" id="PS50157">
    <property type="entry name" value="ZINC_FINGER_C2H2_2"/>
    <property type="match status" value="3"/>
</dbReference>
<evidence type="ECO:0000256" key="3">
    <source>
        <dbReference type="ARBA" id="ARBA00022723"/>
    </source>
</evidence>
<feature type="domain" description="C2H2-type" evidence="12">
    <location>
        <begin position="56"/>
        <end position="65"/>
    </location>
</feature>
<feature type="non-terminal residue" evidence="13">
    <location>
        <position position="1"/>
    </location>
</feature>
<dbReference type="SMART" id="SM00355">
    <property type="entry name" value="ZnF_C2H2"/>
    <property type="match status" value="2"/>
</dbReference>
<evidence type="ECO:0000256" key="6">
    <source>
        <dbReference type="ARBA" id="ARBA00022833"/>
    </source>
</evidence>
<dbReference type="GO" id="GO:0005634">
    <property type="term" value="C:nucleus"/>
    <property type="evidence" value="ECO:0007669"/>
    <property type="project" value="UniProtKB-SubCell"/>
</dbReference>
<dbReference type="SUPFAM" id="SSF57667">
    <property type="entry name" value="beta-beta-alpha zinc fingers"/>
    <property type="match status" value="2"/>
</dbReference>
<dbReference type="AlphaFoldDB" id="A0A7K6CAA3"/>
<gene>
    <name evidence="13" type="primary">Zfp41</name>
    <name evidence="13" type="ORF">PTIVIO_R00009</name>
</gene>
<evidence type="ECO:0000313" key="14">
    <source>
        <dbReference type="Proteomes" id="UP000584880"/>
    </source>
</evidence>
<reference evidence="13 14" key="1">
    <citation type="submission" date="2019-09" db="EMBL/GenBank/DDBJ databases">
        <title>Bird 10,000 Genomes (B10K) Project - Family phase.</title>
        <authorList>
            <person name="Zhang G."/>
        </authorList>
    </citation>
    <scope>NUCLEOTIDE SEQUENCE [LARGE SCALE GENOMIC DNA]</scope>
    <source>
        <strain evidence="13">B10K-DU-012-10</strain>
        <tissue evidence="13">Blood</tissue>
    </source>
</reference>
<dbReference type="GO" id="GO:0008270">
    <property type="term" value="F:zinc ion binding"/>
    <property type="evidence" value="ECO:0007669"/>
    <property type="project" value="UniProtKB-KW"/>
</dbReference>
<dbReference type="Gene3D" id="3.30.160.60">
    <property type="entry name" value="Classic Zinc Finger"/>
    <property type="match status" value="3"/>
</dbReference>
<evidence type="ECO:0000256" key="7">
    <source>
        <dbReference type="ARBA" id="ARBA00023015"/>
    </source>
</evidence>
<evidence type="ECO:0000256" key="10">
    <source>
        <dbReference type="PROSITE-ProRule" id="PRU00042"/>
    </source>
</evidence>
<organism evidence="13 14">
    <name type="scientific">Ptilonorhynchus violaceus</name>
    <name type="common">Satin bowerbird</name>
    <name type="synonym">Pyrrhocorax violaceus</name>
    <dbReference type="NCBI Taxonomy" id="28724"/>
    <lineage>
        <taxon>Eukaryota</taxon>
        <taxon>Metazoa</taxon>
        <taxon>Chordata</taxon>
        <taxon>Craniata</taxon>
        <taxon>Vertebrata</taxon>
        <taxon>Euteleostomi</taxon>
        <taxon>Archelosauria</taxon>
        <taxon>Archosauria</taxon>
        <taxon>Dinosauria</taxon>
        <taxon>Saurischia</taxon>
        <taxon>Theropoda</taxon>
        <taxon>Coelurosauria</taxon>
        <taxon>Aves</taxon>
        <taxon>Neognathae</taxon>
        <taxon>Neoaves</taxon>
        <taxon>Telluraves</taxon>
        <taxon>Australaves</taxon>
        <taxon>Passeriformes</taxon>
        <taxon>Ptilonorhynchidae</taxon>
        <taxon>Ptilonorhynchus</taxon>
    </lineage>
</organism>
<feature type="domain" description="C2H2-type" evidence="12">
    <location>
        <begin position="28"/>
        <end position="55"/>
    </location>
</feature>
<evidence type="ECO:0000259" key="12">
    <source>
        <dbReference type="PROSITE" id="PS50157"/>
    </source>
</evidence>
<dbReference type="EMBL" id="VZRJ01009823">
    <property type="protein sequence ID" value="NWV11609.1"/>
    <property type="molecule type" value="Genomic_DNA"/>
</dbReference>
<comment type="similarity">
    <text evidence="2">Belongs to the krueppel C2H2-type zinc-finger protein family.</text>
</comment>